<dbReference type="InterPro" id="IPR011032">
    <property type="entry name" value="GroES-like_sf"/>
</dbReference>
<dbReference type="HOGENOM" id="CLU_026673_11_2_1"/>
<accession>C8VRG0</accession>
<keyword evidence="4 6" id="KW-0862">Zinc</keyword>
<dbReference type="OMA" id="GMHHGIG"/>
<comment type="similarity">
    <text evidence="2 6">Belongs to the zinc-containing alcohol dehydrogenase family.</text>
</comment>
<reference evidence="10" key="2">
    <citation type="journal article" date="2009" name="Fungal Genet. Biol.">
        <title>The 2008 update of the Aspergillus nidulans genome annotation: a community effort.</title>
        <authorList>
            <person name="Wortman J.R."/>
            <person name="Gilsenan J.M."/>
            <person name="Joardar V."/>
            <person name="Deegan J."/>
            <person name="Clutterbuck J."/>
            <person name="Andersen M.R."/>
            <person name="Archer D."/>
            <person name="Bencina M."/>
            <person name="Braus G."/>
            <person name="Coutinho P."/>
            <person name="von Dohren H."/>
            <person name="Doonan J."/>
            <person name="Driessen A.J."/>
            <person name="Durek P."/>
            <person name="Espeso E."/>
            <person name="Fekete E."/>
            <person name="Flipphi M."/>
            <person name="Estrada C.G."/>
            <person name="Geysens S."/>
            <person name="Goldman G."/>
            <person name="de Groot P.W."/>
            <person name="Hansen K."/>
            <person name="Harris S.D."/>
            <person name="Heinekamp T."/>
            <person name="Helmstaedt K."/>
            <person name="Henrissat B."/>
            <person name="Hofmann G."/>
            <person name="Homan T."/>
            <person name="Horio T."/>
            <person name="Horiuchi H."/>
            <person name="James S."/>
            <person name="Jones M."/>
            <person name="Karaffa L."/>
            <person name="Karanyi Z."/>
            <person name="Kato M."/>
            <person name="Keller N."/>
            <person name="Kelly D.E."/>
            <person name="Kiel J.A."/>
            <person name="Kim J.M."/>
            <person name="van der Klei I.J."/>
            <person name="Klis F.M."/>
            <person name="Kovalchuk A."/>
            <person name="Krasevec N."/>
            <person name="Kubicek C.P."/>
            <person name="Liu B."/>
            <person name="Maccabe A."/>
            <person name="Meyer V."/>
            <person name="Mirabito P."/>
            <person name="Miskei M."/>
            <person name="Mos M."/>
            <person name="Mullins J."/>
            <person name="Nelson D.R."/>
            <person name="Nielsen J."/>
            <person name="Oakley B.R."/>
            <person name="Osmani S.A."/>
            <person name="Pakula T."/>
            <person name="Paszewski A."/>
            <person name="Paulsen I."/>
            <person name="Pilsyk S."/>
            <person name="Pocsi I."/>
            <person name="Punt P.J."/>
            <person name="Ram A.F."/>
            <person name="Ren Q."/>
            <person name="Robellet X."/>
            <person name="Robson G."/>
            <person name="Seiboth B."/>
            <person name="van Solingen P."/>
            <person name="Specht T."/>
            <person name="Sun J."/>
            <person name="Taheri-Talesh N."/>
            <person name="Takeshita N."/>
            <person name="Ussery D."/>
            <person name="vanKuyk P.A."/>
            <person name="Visser H."/>
            <person name="van de Vondervoort P.J."/>
            <person name="de Vries R.P."/>
            <person name="Walton J."/>
            <person name="Xiang X."/>
            <person name="Xiong Y."/>
            <person name="Zeng A.P."/>
            <person name="Brandt B.W."/>
            <person name="Cornell M.J."/>
            <person name="van den Hondel C.A."/>
            <person name="Visser J."/>
            <person name="Oliver S.G."/>
            <person name="Turner G."/>
        </authorList>
    </citation>
    <scope>GENOME REANNOTATION</scope>
    <source>
        <strain evidence="10">FGSC A4 / ATCC 38163 / CBS 112.46 / NRRL 194 / M139</strain>
    </source>
</reference>
<protein>
    <recommendedName>
        <fullName evidence="11">Enoyl reductase (ER) domain-containing protein</fullName>
    </recommendedName>
</protein>
<keyword evidence="10" id="KW-1185">Reference proteome</keyword>
<dbReference type="Gene3D" id="3.40.50.720">
    <property type="entry name" value="NAD(P)-binding Rossmann-like Domain"/>
    <property type="match status" value="1"/>
</dbReference>
<evidence type="ECO:0000259" key="7">
    <source>
        <dbReference type="Pfam" id="PF00107"/>
    </source>
</evidence>
<dbReference type="STRING" id="227321.C8VRG0"/>
<evidence type="ECO:0000256" key="3">
    <source>
        <dbReference type="ARBA" id="ARBA00022723"/>
    </source>
</evidence>
<feature type="domain" description="Alcohol dehydrogenase-like C-terminal" evidence="7">
    <location>
        <begin position="210"/>
        <end position="339"/>
    </location>
</feature>
<dbReference type="InterPro" id="IPR002328">
    <property type="entry name" value="ADH_Zn_CS"/>
</dbReference>
<evidence type="ECO:0000259" key="8">
    <source>
        <dbReference type="Pfam" id="PF08240"/>
    </source>
</evidence>
<dbReference type="SUPFAM" id="SSF50129">
    <property type="entry name" value="GroES-like"/>
    <property type="match status" value="1"/>
</dbReference>
<sequence length="376" mass="40998">MPIPSTMRAWRKHKGNPAPVWEEVPVPSVSPTGLLVKLLASGVCHSDQALIDVEDRPHFNDVYTLGHEGCGEIIKIGAEVTNQQFAIGIRVALLAVPGCGLATCSECARNLPQLCPNGAHHGIGQDGFFAEFVAVDQRAAVALPDGRQSLHIAHSIDESKTDKSKALYRMYPEPEIGAVATDAVLTAYHGIVRRAQVKSHETVFLFGLGGLGFNALQIVLSHIKARVIVSDVRREKLLAARELGVRESDIVPVDTPVTIPEFIASQGIIIDTVLEFVGKRQTFSDAQKIVRPGGKILCIGTGDRVNDLDMKNGIRKRLSFLFNYGGQKPDLEEILTLIKEGVLRPRVQTGSLKDFPTYLRRLCAGEIEDRVALLPK</sequence>
<dbReference type="InterPro" id="IPR013154">
    <property type="entry name" value="ADH-like_N"/>
</dbReference>
<dbReference type="EMBL" id="BN001308">
    <property type="protein sequence ID" value="CBF90354.1"/>
    <property type="molecule type" value="Genomic_DNA"/>
</dbReference>
<dbReference type="PANTHER" id="PTHR42940:SF8">
    <property type="entry name" value="VACUOLAR PROTEIN SORTING-ASSOCIATED PROTEIN 11"/>
    <property type="match status" value="1"/>
</dbReference>
<dbReference type="GO" id="GO:0070402">
    <property type="term" value="F:NADPH binding"/>
    <property type="evidence" value="ECO:0000318"/>
    <property type="project" value="GO_Central"/>
</dbReference>
<name>C8VRG0_EMENI</name>
<dbReference type="KEGG" id="ani:ANIA_00024"/>
<dbReference type="Gene3D" id="3.90.180.10">
    <property type="entry name" value="Medium-chain alcohol dehydrogenases, catalytic domain"/>
    <property type="match status" value="2"/>
</dbReference>
<dbReference type="VEuPathDB" id="FungiDB:AN0024"/>
<evidence type="ECO:0000256" key="5">
    <source>
        <dbReference type="ARBA" id="ARBA00023002"/>
    </source>
</evidence>
<evidence type="ECO:0008006" key="11">
    <source>
        <dbReference type="Google" id="ProtNLM"/>
    </source>
</evidence>
<dbReference type="RefSeq" id="XP_050469361.1">
    <property type="nucleotide sequence ID" value="XM_050611097.1"/>
</dbReference>
<gene>
    <name evidence="9" type="ORF">ANIA_00024</name>
</gene>
<dbReference type="AlphaFoldDB" id="C8VRG0"/>
<dbReference type="Pfam" id="PF00107">
    <property type="entry name" value="ADH_zinc_N"/>
    <property type="match status" value="1"/>
</dbReference>
<dbReference type="PANTHER" id="PTHR42940">
    <property type="entry name" value="ALCOHOL DEHYDROGENASE 1-RELATED"/>
    <property type="match status" value="1"/>
</dbReference>
<dbReference type="GO" id="GO:0016651">
    <property type="term" value="F:oxidoreductase activity, acting on NAD(P)H"/>
    <property type="evidence" value="ECO:0000318"/>
    <property type="project" value="GO_Central"/>
</dbReference>
<dbReference type="GO" id="GO:0008270">
    <property type="term" value="F:zinc ion binding"/>
    <property type="evidence" value="ECO:0007669"/>
    <property type="project" value="InterPro"/>
</dbReference>
<reference evidence="10" key="1">
    <citation type="journal article" date="2005" name="Nature">
        <title>Sequencing of Aspergillus nidulans and comparative analysis with A. fumigatus and A. oryzae.</title>
        <authorList>
            <person name="Galagan J.E."/>
            <person name="Calvo S.E."/>
            <person name="Cuomo C."/>
            <person name="Ma L.J."/>
            <person name="Wortman J.R."/>
            <person name="Batzoglou S."/>
            <person name="Lee S.I."/>
            <person name="Basturkmen M."/>
            <person name="Spevak C.C."/>
            <person name="Clutterbuck J."/>
            <person name="Kapitonov V."/>
            <person name="Jurka J."/>
            <person name="Scazzocchio C."/>
            <person name="Farman M."/>
            <person name="Butler J."/>
            <person name="Purcell S."/>
            <person name="Harris S."/>
            <person name="Braus G.H."/>
            <person name="Draht O."/>
            <person name="Busch S."/>
            <person name="D'Enfert C."/>
            <person name="Bouchier C."/>
            <person name="Goldman G.H."/>
            <person name="Bell-Pedersen D."/>
            <person name="Griffiths-Jones S."/>
            <person name="Doonan J.H."/>
            <person name="Yu J."/>
            <person name="Vienken K."/>
            <person name="Pain A."/>
            <person name="Freitag M."/>
            <person name="Selker E.U."/>
            <person name="Archer D.B."/>
            <person name="Penalva M.A."/>
            <person name="Oakley B.R."/>
            <person name="Momany M."/>
            <person name="Tanaka T."/>
            <person name="Kumagai T."/>
            <person name="Asai K."/>
            <person name="Machida M."/>
            <person name="Nierman W.C."/>
            <person name="Denning D.W."/>
            <person name="Caddick M."/>
            <person name="Hynes M."/>
            <person name="Paoletti M."/>
            <person name="Fischer R."/>
            <person name="Miller B."/>
            <person name="Dyer P."/>
            <person name="Sachs M.S."/>
            <person name="Osmani S.A."/>
            <person name="Birren B.W."/>
        </authorList>
    </citation>
    <scope>NUCLEOTIDE SEQUENCE [LARGE SCALE GENOMIC DNA]</scope>
    <source>
        <strain evidence="10">FGSC A4 / ATCC 38163 / CBS 112.46 / NRRL 194 / M139</strain>
    </source>
</reference>
<proteinExistence type="inferred from homology"/>
<dbReference type="PROSITE" id="PS00059">
    <property type="entry name" value="ADH_ZINC"/>
    <property type="match status" value="1"/>
</dbReference>
<comment type="cofactor">
    <cofactor evidence="1 6">
        <name>Zn(2+)</name>
        <dbReference type="ChEBI" id="CHEBI:29105"/>
    </cofactor>
</comment>
<dbReference type="OrthoDB" id="1879366at2759"/>
<dbReference type="GeneID" id="2875794"/>
<dbReference type="eggNOG" id="KOG0022">
    <property type="taxonomic scope" value="Eukaryota"/>
</dbReference>
<evidence type="ECO:0000313" key="10">
    <source>
        <dbReference type="Proteomes" id="UP000000560"/>
    </source>
</evidence>
<evidence type="ECO:0000256" key="1">
    <source>
        <dbReference type="ARBA" id="ARBA00001947"/>
    </source>
</evidence>
<dbReference type="InterPro" id="IPR036291">
    <property type="entry name" value="NAD(P)-bd_dom_sf"/>
</dbReference>
<evidence type="ECO:0000256" key="6">
    <source>
        <dbReference type="RuleBase" id="RU361277"/>
    </source>
</evidence>
<feature type="domain" description="Alcohol dehydrogenase-like N-terminal" evidence="8">
    <location>
        <begin position="31"/>
        <end position="145"/>
    </location>
</feature>
<evidence type="ECO:0000313" key="9">
    <source>
        <dbReference type="EMBL" id="CBF90354.1"/>
    </source>
</evidence>
<dbReference type="InParanoid" id="C8VRG0"/>
<dbReference type="InterPro" id="IPR013149">
    <property type="entry name" value="ADH-like_C"/>
</dbReference>
<dbReference type="Proteomes" id="UP000000560">
    <property type="component" value="Chromosome VIII"/>
</dbReference>
<keyword evidence="3 6" id="KW-0479">Metal-binding</keyword>
<keyword evidence="5" id="KW-0560">Oxidoreductase</keyword>
<dbReference type="SUPFAM" id="SSF51735">
    <property type="entry name" value="NAD(P)-binding Rossmann-fold domains"/>
    <property type="match status" value="1"/>
</dbReference>
<evidence type="ECO:0000256" key="4">
    <source>
        <dbReference type="ARBA" id="ARBA00022833"/>
    </source>
</evidence>
<dbReference type="CDD" id="cd08254">
    <property type="entry name" value="hydroxyacyl_CoA_DH"/>
    <property type="match status" value="1"/>
</dbReference>
<dbReference type="Pfam" id="PF08240">
    <property type="entry name" value="ADH_N"/>
    <property type="match status" value="1"/>
</dbReference>
<evidence type="ECO:0000256" key="2">
    <source>
        <dbReference type="ARBA" id="ARBA00008072"/>
    </source>
</evidence>
<organism evidence="9 10">
    <name type="scientific">Emericella nidulans (strain FGSC A4 / ATCC 38163 / CBS 112.46 / NRRL 194 / M139)</name>
    <name type="common">Aspergillus nidulans</name>
    <dbReference type="NCBI Taxonomy" id="227321"/>
    <lineage>
        <taxon>Eukaryota</taxon>
        <taxon>Fungi</taxon>
        <taxon>Dikarya</taxon>
        <taxon>Ascomycota</taxon>
        <taxon>Pezizomycotina</taxon>
        <taxon>Eurotiomycetes</taxon>
        <taxon>Eurotiomycetidae</taxon>
        <taxon>Eurotiales</taxon>
        <taxon>Aspergillaceae</taxon>
        <taxon>Aspergillus</taxon>
        <taxon>Aspergillus subgen. Nidulantes</taxon>
    </lineage>
</organism>